<dbReference type="EMBL" id="JAFIQS010000013">
    <property type="protein sequence ID" value="KAG5163792.1"/>
    <property type="molecule type" value="Genomic_DNA"/>
</dbReference>
<sequence>MGQLAAQDGTFWPGIDHITFAAEIANSAENLEYMTLADHKFKSGFFRAGSSPKDPNDPIYELQKALLKTYLQTHAQSLFERTNKYIVAVVNDPTDPHREFKLALLQNILLTPWCTGAWDPFFVKEKTSPFSVNLTLDHYVPNAWVDDNLFFRAGRLNGKKDPED</sequence>
<evidence type="ECO:0000313" key="1">
    <source>
        <dbReference type="EMBL" id="KAG5163792.1"/>
    </source>
</evidence>
<reference evidence="1" key="1">
    <citation type="submission" date="2021-02" db="EMBL/GenBank/DDBJ databases">
        <title>Psilocybe cubensis genome.</title>
        <authorList>
            <person name="Mckernan K.J."/>
            <person name="Crawford S."/>
            <person name="Trippe A."/>
            <person name="Kane L.T."/>
            <person name="Mclaughlin S."/>
        </authorList>
    </citation>
    <scope>NUCLEOTIDE SEQUENCE [LARGE SCALE GENOMIC DNA]</scope>
    <source>
        <strain evidence="1">MGC-MH-2018</strain>
    </source>
</reference>
<organism evidence="1">
    <name type="scientific">Psilocybe cubensis</name>
    <name type="common">Psychedelic mushroom</name>
    <name type="synonym">Stropharia cubensis</name>
    <dbReference type="NCBI Taxonomy" id="181762"/>
    <lineage>
        <taxon>Eukaryota</taxon>
        <taxon>Fungi</taxon>
        <taxon>Dikarya</taxon>
        <taxon>Basidiomycota</taxon>
        <taxon>Agaricomycotina</taxon>
        <taxon>Agaricomycetes</taxon>
        <taxon>Agaricomycetidae</taxon>
        <taxon>Agaricales</taxon>
        <taxon>Agaricineae</taxon>
        <taxon>Strophariaceae</taxon>
        <taxon>Psilocybe</taxon>
    </lineage>
</organism>
<proteinExistence type="predicted"/>
<comment type="caution">
    <text evidence="1">The sequence shown here is derived from an EMBL/GenBank/DDBJ whole genome shotgun (WGS) entry which is preliminary data.</text>
</comment>
<gene>
    <name evidence="1" type="ORF">JR316_010983</name>
</gene>
<accession>A0A8H7XMW9</accession>
<protein>
    <submittedName>
        <fullName evidence="1">Uncharacterized protein</fullName>
    </submittedName>
</protein>
<dbReference type="AlphaFoldDB" id="A0A8H7XMW9"/>
<name>A0A8H7XMW9_PSICU</name>